<accession>A0AAD5NSY9</accession>
<organism evidence="1 2">
    <name type="scientific">Acer negundo</name>
    <name type="common">Box elder</name>
    <dbReference type="NCBI Taxonomy" id="4023"/>
    <lineage>
        <taxon>Eukaryota</taxon>
        <taxon>Viridiplantae</taxon>
        <taxon>Streptophyta</taxon>
        <taxon>Embryophyta</taxon>
        <taxon>Tracheophyta</taxon>
        <taxon>Spermatophyta</taxon>
        <taxon>Magnoliopsida</taxon>
        <taxon>eudicotyledons</taxon>
        <taxon>Gunneridae</taxon>
        <taxon>Pentapetalae</taxon>
        <taxon>rosids</taxon>
        <taxon>malvids</taxon>
        <taxon>Sapindales</taxon>
        <taxon>Sapindaceae</taxon>
        <taxon>Hippocastanoideae</taxon>
        <taxon>Acereae</taxon>
        <taxon>Acer</taxon>
    </lineage>
</organism>
<protein>
    <submittedName>
        <fullName evidence="1">Uncharacterized protein</fullName>
    </submittedName>
</protein>
<proteinExistence type="predicted"/>
<comment type="caution">
    <text evidence="1">The sequence shown here is derived from an EMBL/GenBank/DDBJ whole genome shotgun (WGS) entry which is preliminary data.</text>
</comment>
<sequence length="113" mass="12703">MQVWGDDKKGLRGGKDQIVRYVTLACSCGGKARNKTLSVAKWSARKTKFTPVLNFGHPKKGRPRFLVVLEYLNVASSLQKQYGCPKVRFANDEEDIDDDDDDDDILTLPIIIC</sequence>
<dbReference type="AlphaFoldDB" id="A0AAD5NSY9"/>
<dbReference type="EMBL" id="JAJSOW010000102">
    <property type="protein sequence ID" value="KAI9178001.1"/>
    <property type="molecule type" value="Genomic_DNA"/>
</dbReference>
<reference evidence="1" key="2">
    <citation type="submission" date="2023-02" db="EMBL/GenBank/DDBJ databases">
        <authorList>
            <person name="Swenson N.G."/>
            <person name="Wegrzyn J.L."/>
            <person name="Mcevoy S.L."/>
        </authorList>
    </citation>
    <scope>NUCLEOTIDE SEQUENCE</scope>
    <source>
        <strain evidence="1">91603</strain>
        <tissue evidence="1">Leaf</tissue>
    </source>
</reference>
<name>A0AAD5NSY9_ACENE</name>
<keyword evidence="2" id="KW-1185">Reference proteome</keyword>
<evidence type="ECO:0000313" key="1">
    <source>
        <dbReference type="EMBL" id="KAI9178001.1"/>
    </source>
</evidence>
<reference evidence="1" key="1">
    <citation type="journal article" date="2022" name="Plant J.">
        <title>Strategies of tolerance reflected in two North American maple genomes.</title>
        <authorList>
            <person name="McEvoy S.L."/>
            <person name="Sezen U.U."/>
            <person name="Trouern-Trend A."/>
            <person name="McMahon S.M."/>
            <person name="Schaberg P.G."/>
            <person name="Yang J."/>
            <person name="Wegrzyn J.L."/>
            <person name="Swenson N.G."/>
        </authorList>
    </citation>
    <scope>NUCLEOTIDE SEQUENCE</scope>
    <source>
        <strain evidence="1">91603</strain>
    </source>
</reference>
<dbReference type="Proteomes" id="UP001064489">
    <property type="component" value="Chromosome 5"/>
</dbReference>
<gene>
    <name evidence="1" type="ORF">LWI28_021577</name>
</gene>
<evidence type="ECO:0000313" key="2">
    <source>
        <dbReference type="Proteomes" id="UP001064489"/>
    </source>
</evidence>